<gene>
    <name evidence="7" type="ORF">BO86DRAFT_415567</name>
</gene>
<dbReference type="GO" id="GO:0016616">
    <property type="term" value="F:oxidoreductase activity, acting on the CH-OH group of donors, NAD or NADP as acceptor"/>
    <property type="evidence" value="ECO:0007669"/>
    <property type="project" value="InterPro"/>
</dbReference>
<dbReference type="OrthoDB" id="298012at2759"/>
<dbReference type="InterPro" id="IPR029753">
    <property type="entry name" value="D-isomer_DH_CS"/>
</dbReference>
<feature type="region of interest" description="Disordered" evidence="4">
    <location>
        <begin position="312"/>
        <end position="344"/>
    </location>
</feature>
<evidence type="ECO:0000256" key="2">
    <source>
        <dbReference type="ARBA" id="ARBA00023002"/>
    </source>
</evidence>
<evidence type="ECO:0000256" key="4">
    <source>
        <dbReference type="SAM" id="MobiDB-lite"/>
    </source>
</evidence>
<dbReference type="SUPFAM" id="SSF52283">
    <property type="entry name" value="Formate/glycerate dehydrogenase catalytic domain-like"/>
    <property type="match status" value="1"/>
</dbReference>
<dbReference type="Proteomes" id="UP000249497">
    <property type="component" value="Unassembled WGS sequence"/>
</dbReference>
<organism evidence="7 8">
    <name type="scientific">Aspergillus japonicus CBS 114.51</name>
    <dbReference type="NCBI Taxonomy" id="1448312"/>
    <lineage>
        <taxon>Eukaryota</taxon>
        <taxon>Fungi</taxon>
        <taxon>Dikarya</taxon>
        <taxon>Ascomycota</taxon>
        <taxon>Pezizomycotina</taxon>
        <taxon>Eurotiomycetes</taxon>
        <taxon>Eurotiomycetidae</taxon>
        <taxon>Eurotiales</taxon>
        <taxon>Aspergillaceae</taxon>
        <taxon>Aspergillus</taxon>
        <taxon>Aspergillus subgen. Circumdati</taxon>
    </lineage>
</organism>
<evidence type="ECO:0008006" key="9">
    <source>
        <dbReference type="Google" id="ProtNLM"/>
    </source>
</evidence>
<evidence type="ECO:0000259" key="5">
    <source>
        <dbReference type="Pfam" id="PF00856"/>
    </source>
</evidence>
<dbReference type="SUPFAM" id="SSF82199">
    <property type="entry name" value="SET domain"/>
    <property type="match status" value="1"/>
</dbReference>
<dbReference type="SUPFAM" id="SSF51735">
    <property type="entry name" value="NAD(P)-binding Rossmann-fold domains"/>
    <property type="match status" value="1"/>
</dbReference>
<dbReference type="CDD" id="cd12169">
    <property type="entry name" value="PGDH_like_1"/>
    <property type="match status" value="1"/>
</dbReference>
<feature type="domain" description="D-isomer specific 2-hydroxyacid dehydrogenase NAD-binding" evidence="6">
    <location>
        <begin position="120"/>
        <end position="310"/>
    </location>
</feature>
<dbReference type="GeneID" id="37178607"/>
<dbReference type="InterPro" id="IPR046341">
    <property type="entry name" value="SET_dom_sf"/>
</dbReference>
<sequence>MAPKVAVLDDYQNISPRHFEHLTSRVEFSYFPDTLNPRLADQQQQLIERLRPFEIIVSQRERTPFSKDTLSALPNLKLLLTTGTRNLAIDSQYCAERGIPVGGTQTRPAGLNSTVQHTWALILNAARHVARDDAAIKRGEWQGSLGMTLAGKTLGLLGLGKLGAQVGRIAVQGFGLEVIAWSTNLTQEKADEQARAMGLPAGSFRAVSDKLAFFREADVVSVHSVLSERSRGIVGREELAAMKQTALLVNTSRGPLVDEAALLETLNSGAIAGAALDVFEPEPLPADSPWRTTAWGKDGRSEVLLTPHTGYADEQIHGKPNPTMSTTTTTTTTTSDQPPAPPPTHPTLIHVHRSPIPFASGAYSLVSLPAGSLFCKITGTTPAQKAYTSVQTGRDAHIELNSDLVYCNHSCAPTVDFDMHRMEVRVVADRDLQAGDPLTFFYPQSEWEMDQPFQCTCGAGARCRGVIDGAKKMEAGVLREYWLNPHIEEMISEREREEAGSV</sequence>
<dbReference type="PROSITE" id="PS00671">
    <property type="entry name" value="D_2_HYDROXYACID_DH_3"/>
    <property type="match status" value="1"/>
</dbReference>
<name>A0A8T8XCR9_ASPJA</name>
<evidence type="ECO:0000256" key="3">
    <source>
        <dbReference type="ARBA" id="ARBA00023027"/>
    </source>
</evidence>
<evidence type="ECO:0000313" key="7">
    <source>
        <dbReference type="EMBL" id="RAH86057.1"/>
    </source>
</evidence>
<dbReference type="PANTHER" id="PTHR42789">
    <property type="entry name" value="D-ISOMER SPECIFIC 2-HYDROXYACID DEHYDROGENASE FAMILY PROTEIN (AFU_ORTHOLOGUE AFUA_6G10090)"/>
    <property type="match status" value="1"/>
</dbReference>
<dbReference type="Pfam" id="PF00856">
    <property type="entry name" value="SET"/>
    <property type="match status" value="1"/>
</dbReference>
<dbReference type="InterPro" id="IPR006140">
    <property type="entry name" value="D-isomer_DH_NAD-bd"/>
</dbReference>
<comment type="similarity">
    <text evidence="1">Belongs to the D-isomer specific 2-hydroxyacid dehydrogenase family.</text>
</comment>
<protein>
    <recommendedName>
        <fullName evidence="9">SET domain-containing protein</fullName>
    </recommendedName>
</protein>
<evidence type="ECO:0000259" key="6">
    <source>
        <dbReference type="Pfam" id="PF02826"/>
    </source>
</evidence>
<keyword evidence="3" id="KW-0520">NAD</keyword>
<dbReference type="RefSeq" id="XP_025531951.1">
    <property type="nucleotide sequence ID" value="XM_025674915.1"/>
</dbReference>
<keyword evidence="2" id="KW-0560">Oxidoreductase</keyword>
<keyword evidence="8" id="KW-1185">Reference proteome</keyword>
<dbReference type="GO" id="GO:0051287">
    <property type="term" value="F:NAD binding"/>
    <property type="evidence" value="ECO:0007669"/>
    <property type="project" value="InterPro"/>
</dbReference>
<dbReference type="InterPro" id="IPR001214">
    <property type="entry name" value="SET_dom"/>
</dbReference>
<dbReference type="PANTHER" id="PTHR42789:SF1">
    <property type="entry name" value="D-ISOMER SPECIFIC 2-HYDROXYACID DEHYDROGENASE FAMILY PROTEIN (AFU_ORTHOLOGUE AFUA_6G10090)"/>
    <property type="match status" value="1"/>
</dbReference>
<reference evidence="7 8" key="1">
    <citation type="submission" date="2018-02" db="EMBL/GenBank/DDBJ databases">
        <title>The genomes of Aspergillus section Nigri reveals drivers in fungal speciation.</title>
        <authorList>
            <consortium name="DOE Joint Genome Institute"/>
            <person name="Vesth T.C."/>
            <person name="Nybo J."/>
            <person name="Theobald S."/>
            <person name="Brandl J."/>
            <person name="Frisvad J.C."/>
            <person name="Nielsen K.F."/>
            <person name="Lyhne E.K."/>
            <person name="Kogle M.E."/>
            <person name="Kuo A."/>
            <person name="Riley R."/>
            <person name="Clum A."/>
            <person name="Nolan M."/>
            <person name="Lipzen A."/>
            <person name="Salamov A."/>
            <person name="Henrissat B."/>
            <person name="Wiebenga A."/>
            <person name="De vries R.P."/>
            <person name="Grigoriev I.V."/>
            <person name="Mortensen U.H."/>
            <person name="Andersen M.R."/>
            <person name="Baker S.E."/>
        </authorList>
    </citation>
    <scope>NUCLEOTIDE SEQUENCE [LARGE SCALE GENOMIC DNA]</scope>
    <source>
        <strain evidence="7 8">CBS 114.51</strain>
    </source>
</reference>
<dbReference type="Gene3D" id="3.40.50.720">
    <property type="entry name" value="NAD(P)-binding Rossmann-like Domain"/>
    <property type="match status" value="2"/>
</dbReference>
<evidence type="ECO:0000256" key="1">
    <source>
        <dbReference type="ARBA" id="ARBA00005854"/>
    </source>
</evidence>
<feature type="compositionally biased region" description="Low complexity" evidence="4">
    <location>
        <begin position="320"/>
        <end position="337"/>
    </location>
</feature>
<dbReference type="Pfam" id="PF02826">
    <property type="entry name" value="2-Hacid_dh_C"/>
    <property type="match status" value="1"/>
</dbReference>
<dbReference type="InterPro" id="IPR050857">
    <property type="entry name" value="D-2-hydroxyacid_DH"/>
</dbReference>
<accession>A0A8T8XCR9</accession>
<dbReference type="InterPro" id="IPR036291">
    <property type="entry name" value="NAD(P)-bd_dom_sf"/>
</dbReference>
<dbReference type="AlphaFoldDB" id="A0A8T8XCR9"/>
<feature type="domain" description="SET" evidence="5">
    <location>
        <begin position="402"/>
        <end position="442"/>
    </location>
</feature>
<dbReference type="EMBL" id="KZ824773">
    <property type="protein sequence ID" value="RAH86057.1"/>
    <property type="molecule type" value="Genomic_DNA"/>
</dbReference>
<proteinExistence type="inferred from homology"/>
<evidence type="ECO:0000313" key="8">
    <source>
        <dbReference type="Proteomes" id="UP000249497"/>
    </source>
</evidence>
<dbReference type="Gene3D" id="2.170.270.10">
    <property type="entry name" value="SET domain"/>
    <property type="match status" value="1"/>
</dbReference>